<accession>A0A239FLT1</accession>
<feature type="domain" description="Bacterial repeat" evidence="2">
    <location>
        <begin position="44"/>
        <end position="111"/>
    </location>
</feature>
<name>A0A239FLT1_9BACT</name>
<evidence type="ECO:0000313" key="4">
    <source>
        <dbReference type="Proteomes" id="UP000198480"/>
    </source>
</evidence>
<dbReference type="InterPro" id="IPR044060">
    <property type="entry name" value="Bacterial_rp_domain"/>
</dbReference>
<keyword evidence="1" id="KW-0732">Signal</keyword>
<sequence length="619" mass="69080">MESLTHKSPKRKFFKESIFTVLVALVTVFACEVEEPIPTYTLITAVSPIEGGKIMVSPQAANYQEGVQVTLTPEPNENWVFNQWEGDGAGSTTPLQITMTSNKSITGVFVKRDYPLNIVIEGEGTVEEKIITNPSGREYPHGTTVELTPKPKEGWEFESWGGDLVGNESPKNIMVDKEKNVTVKFKEAVISYTEQAIVITSSKFSTGEVQQTMRTVSSAFIYNDNDGNIFSFHPGTPSLNQIAGPLSTETVPPVSSQILKKVNGQWEHFKEDDKALFWGARNFKIIGDKVVIGDGNELGSNSQEWKGNILYGKILSDGNIDWKTVNKPDEMGYFHGITMGDINKDGLMDFAGTPGINNMRLNVFVQESEGVFRKRDELININRFNAPPFTIEFADLFGDERDEIIIADYGGGTSPPDSDDHEISVYSFDSSTQKYELKFKDNYPNAYSVGLGATSIKVFDANNDGIKDISVAREDLEAHGFEIWLGKPDGTFQFSFSSPTWTSNEMQFREFQILDANNDGLNDIILIPFHFGSLFRNNAPCGPDTCEGVKLNHLIWLNNGDGTFEAYNKSELVVPNVYVHYLLPYKVGNYLHFVGTEALGFWPNYSSNYNLLDIKLKLD</sequence>
<dbReference type="Pfam" id="PF18998">
    <property type="entry name" value="Flg_new_2"/>
    <property type="match status" value="2"/>
</dbReference>
<proteinExistence type="predicted"/>
<dbReference type="EMBL" id="FZOK01000013">
    <property type="protein sequence ID" value="SNS57869.1"/>
    <property type="molecule type" value="Genomic_DNA"/>
</dbReference>
<feature type="domain" description="Bacterial repeat" evidence="2">
    <location>
        <begin position="115"/>
        <end position="187"/>
    </location>
</feature>
<dbReference type="InterPro" id="IPR028994">
    <property type="entry name" value="Integrin_alpha_N"/>
</dbReference>
<dbReference type="Gene3D" id="2.130.10.130">
    <property type="entry name" value="Integrin alpha, N-terminal"/>
    <property type="match status" value="1"/>
</dbReference>
<protein>
    <submittedName>
        <fullName evidence="3">Repeat domain-containing protein</fullName>
    </submittedName>
</protein>
<dbReference type="Pfam" id="PF13517">
    <property type="entry name" value="FG-GAP_3"/>
    <property type="match status" value="1"/>
</dbReference>
<dbReference type="AlphaFoldDB" id="A0A239FLT1"/>
<gene>
    <name evidence="3" type="ORF">SAMN06295967_11329</name>
</gene>
<keyword evidence="4" id="KW-1185">Reference proteome</keyword>
<organism evidence="3 4">
    <name type="scientific">Belliella buryatensis</name>
    <dbReference type="NCBI Taxonomy" id="1500549"/>
    <lineage>
        <taxon>Bacteria</taxon>
        <taxon>Pseudomonadati</taxon>
        <taxon>Bacteroidota</taxon>
        <taxon>Cytophagia</taxon>
        <taxon>Cytophagales</taxon>
        <taxon>Cyclobacteriaceae</taxon>
        <taxon>Belliella</taxon>
    </lineage>
</organism>
<reference evidence="4" key="1">
    <citation type="submission" date="2017-06" db="EMBL/GenBank/DDBJ databases">
        <authorList>
            <person name="Varghese N."/>
            <person name="Submissions S."/>
        </authorList>
    </citation>
    <scope>NUCLEOTIDE SEQUENCE [LARGE SCALE GENOMIC DNA]</scope>
    <source>
        <strain evidence="4">5C</strain>
    </source>
</reference>
<evidence type="ECO:0000313" key="3">
    <source>
        <dbReference type="EMBL" id="SNS57869.1"/>
    </source>
</evidence>
<dbReference type="SUPFAM" id="SSF69318">
    <property type="entry name" value="Integrin alpha N-terminal domain"/>
    <property type="match status" value="1"/>
</dbReference>
<evidence type="ECO:0000259" key="2">
    <source>
        <dbReference type="Pfam" id="PF18998"/>
    </source>
</evidence>
<dbReference type="PROSITE" id="PS51257">
    <property type="entry name" value="PROKAR_LIPOPROTEIN"/>
    <property type="match status" value="1"/>
</dbReference>
<dbReference type="Proteomes" id="UP000198480">
    <property type="component" value="Unassembled WGS sequence"/>
</dbReference>
<evidence type="ECO:0000256" key="1">
    <source>
        <dbReference type="ARBA" id="ARBA00022729"/>
    </source>
</evidence>
<dbReference type="InterPro" id="IPR013517">
    <property type="entry name" value="FG-GAP"/>
</dbReference>